<evidence type="ECO:0000313" key="2">
    <source>
        <dbReference type="EMBL" id="WUX50893.1"/>
    </source>
</evidence>
<feature type="domain" description="NACHT" evidence="1">
    <location>
        <begin position="288"/>
        <end position="625"/>
    </location>
</feature>
<dbReference type="RefSeq" id="WP_329074542.1">
    <property type="nucleotide sequence ID" value="NZ_CP109495.1"/>
</dbReference>
<dbReference type="Pfam" id="PF05729">
    <property type="entry name" value="NACHT"/>
    <property type="match status" value="1"/>
</dbReference>
<dbReference type="InterPro" id="IPR007111">
    <property type="entry name" value="NACHT_NTPase"/>
</dbReference>
<dbReference type="PANTHER" id="PTHR46844">
    <property type="entry name" value="SLR5058 PROTEIN"/>
    <property type="match status" value="1"/>
</dbReference>
<dbReference type="PANTHER" id="PTHR46844:SF1">
    <property type="entry name" value="SLR5058 PROTEIN"/>
    <property type="match status" value="1"/>
</dbReference>
<accession>A0ABZ1ZWP7</accession>
<dbReference type="InterPro" id="IPR009003">
    <property type="entry name" value="Peptidase_S1_PA"/>
</dbReference>
<dbReference type="SUPFAM" id="SSF50494">
    <property type="entry name" value="Trypsin-like serine proteases"/>
    <property type="match status" value="1"/>
</dbReference>
<organism evidence="2 3">
    <name type="scientific">Streptomyces niveus</name>
    <name type="common">Streptomyces spheroides</name>
    <dbReference type="NCBI Taxonomy" id="193462"/>
    <lineage>
        <taxon>Bacteria</taxon>
        <taxon>Bacillati</taxon>
        <taxon>Actinomycetota</taxon>
        <taxon>Actinomycetes</taxon>
        <taxon>Kitasatosporales</taxon>
        <taxon>Streptomycetaceae</taxon>
        <taxon>Streptomyces</taxon>
    </lineage>
</organism>
<dbReference type="InterPro" id="IPR027417">
    <property type="entry name" value="P-loop_NTPase"/>
</dbReference>
<dbReference type="SUPFAM" id="SSF52540">
    <property type="entry name" value="P-loop containing nucleoside triphosphate hydrolases"/>
    <property type="match status" value="1"/>
</dbReference>
<dbReference type="EMBL" id="CP109495">
    <property type="protein sequence ID" value="WUX50893.1"/>
    <property type="molecule type" value="Genomic_DNA"/>
</dbReference>
<sequence>MFGARQGSGYLLSTRIVLTARHLLSEDVTTTVVVPGGRGRISCRTLWAGDADEGDAALLLADEELVTPETGQAFQPNRFGRVAGIAPLLDCYSVGYPQVRRYDGQKPDIEQFHGTIKPTSGIVRGGFVLEGAGTPPAAREDGQSPWAGMSGAPVFSGRHLIGVVTGDSAGWQHSRLAAVSLHSLASVPRFARLYDIHFGEFLHCSLLHRTPDISAEFESRYCAYVAETFGELSIFGLDFSRSEHARWPLDSAYLSLELVHGHDHDQGDDDAPTVPERGRVETALRNRRRVLLRGGAGSGKTTLVHWLAMNAARDAFPDQLAHFGGRVPVVLPLRTLVRGATLPAPAEFLSAAGHPLSPPHGWMDAVLTEGRGLLLVDGVDEMPEADRARTKEWLLKLLTAYPRTAVVVTTRPTAVDDGWLSRRNFAEFQVLPMNQRDVTSFVHRWHTAARSIAQRDTERAELDTYEAQLLSTLPRKQDLARLATNPLMCAMICALHRDRRGFLPDSRMKLYGAALTMLLVRRDSERAVGAPEGLVLSEEAQQKILQEIAYWMIRNEIAEADQHDVVARIAQLLPAMPHVAPPDDAQRVFRFLLHRSGLLRAPTGMTVDFIHRTFLDYLGARAAVEAQDINLVAARAHEPQWEDIVRMAVGHARDGERAALLTQLVARGDAIPDCSNDTRMRIHLLAAACLEQATSLDPEVRRKVEQRANALVPPKNMDEAVLLADAGPLVLGLLPGPEGLSDQEAAAVVTTARRIGGDHAVQVLREYAEHPAPDVRTELVAGWPSFDAAGYAELVLARVDTTGLVVAAHSTEQLSALHLLRAAPSVAFHGHLGPREMASAVRAVGARWVTIADNSRLRNLRAFAEQAVSLKQLTLASCPEVDDYSGIARLGLEKLRLLGVEGTQKLSGLGAVTSLPALTLGVVDGSGEGDFLPLPADLPVLPSVTRLHLALRIGEDTGAGRLREFFPHLSRLILRLESDELVTVDLSALTWIPEVEVTITRGPVLVEGAGSFTVQRLSRPTEDPS</sequence>
<dbReference type="PROSITE" id="PS50837">
    <property type="entry name" value="NACHT"/>
    <property type="match status" value="1"/>
</dbReference>
<proteinExistence type="predicted"/>
<evidence type="ECO:0000313" key="3">
    <source>
        <dbReference type="Proteomes" id="UP001432209"/>
    </source>
</evidence>
<evidence type="ECO:0000259" key="1">
    <source>
        <dbReference type="PROSITE" id="PS50837"/>
    </source>
</evidence>
<reference evidence="2" key="1">
    <citation type="submission" date="2022-10" db="EMBL/GenBank/DDBJ databases">
        <title>The complete genomes of actinobacterial strains from the NBC collection.</title>
        <authorList>
            <person name="Joergensen T.S."/>
            <person name="Alvarez Arevalo M."/>
            <person name="Sterndorff E.B."/>
            <person name="Faurdal D."/>
            <person name="Vuksanovic O."/>
            <person name="Mourched A.-S."/>
            <person name="Charusanti P."/>
            <person name="Shaw S."/>
            <person name="Blin K."/>
            <person name="Weber T."/>
        </authorList>
    </citation>
    <scope>NUCLEOTIDE SEQUENCE</scope>
    <source>
        <strain evidence="2">NBC_01432</strain>
    </source>
</reference>
<dbReference type="Proteomes" id="UP001432209">
    <property type="component" value="Chromosome"/>
</dbReference>
<gene>
    <name evidence="2" type="ORF">OG442_04690</name>
</gene>
<keyword evidence="3" id="KW-1185">Reference proteome</keyword>
<protein>
    <submittedName>
        <fullName evidence="2">NACHT domain-containing protein</fullName>
    </submittedName>
</protein>
<dbReference type="Pfam" id="PF13365">
    <property type="entry name" value="Trypsin_2"/>
    <property type="match status" value="1"/>
</dbReference>
<name>A0ABZ1ZWP7_STRNV</name>
<dbReference type="Gene3D" id="3.40.50.300">
    <property type="entry name" value="P-loop containing nucleotide triphosphate hydrolases"/>
    <property type="match status" value="1"/>
</dbReference>